<name>A0ABP5CDI6_9PSEU</name>
<evidence type="ECO:0000313" key="3">
    <source>
        <dbReference type="Proteomes" id="UP001501116"/>
    </source>
</evidence>
<proteinExistence type="predicted"/>
<comment type="caution">
    <text evidence="2">The sequence shown here is derived from an EMBL/GenBank/DDBJ whole genome shotgun (WGS) entry which is preliminary data.</text>
</comment>
<reference evidence="3" key="1">
    <citation type="journal article" date="2019" name="Int. J. Syst. Evol. Microbiol.">
        <title>The Global Catalogue of Microorganisms (GCM) 10K type strain sequencing project: providing services to taxonomists for standard genome sequencing and annotation.</title>
        <authorList>
            <consortium name="The Broad Institute Genomics Platform"/>
            <consortium name="The Broad Institute Genome Sequencing Center for Infectious Disease"/>
            <person name="Wu L."/>
            <person name="Ma J."/>
        </authorList>
    </citation>
    <scope>NUCLEOTIDE SEQUENCE [LARGE SCALE GENOMIC DNA]</scope>
    <source>
        <strain evidence="3">JCM 14545</strain>
    </source>
</reference>
<organism evidence="2 3">
    <name type="scientific">Amycolatopsis minnesotensis</name>
    <dbReference type="NCBI Taxonomy" id="337894"/>
    <lineage>
        <taxon>Bacteria</taxon>
        <taxon>Bacillati</taxon>
        <taxon>Actinomycetota</taxon>
        <taxon>Actinomycetes</taxon>
        <taxon>Pseudonocardiales</taxon>
        <taxon>Pseudonocardiaceae</taxon>
        <taxon>Amycolatopsis</taxon>
    </lineage>
</organism>
<gene>
    <name evidence="2" type="ORF">GCM10009754_36710</name>
</gene>
<dbReference type="EMBL" id="BAAANN010000013">
    <property type="protein sequence ID" value="GAA1962202.1"/>
    <property type="molecule type" value="Genomic_DNA"/>
</dbReference>
<dbReference type="Proteomes" id="UP001501116">
    <property type="component" value="Unassembled WGS sequence"/>
</dbReference>
<evidence type="ECO:0000313" key="2">
    <source>
        <dbReference type="EMBL" id="GAA1962202.1"/>
    </source>
</evidence>
<accession>A0ABP5CDI6</accession>
<feature type="region of interest" description="Disordered" evidence="1">
    <location>
        <begin position="1"/>
        <end position="27"/>
    </location>
</feature>
<feature type="compositionally biased region" description="Basic residues" evidence="1">
    <location>
        <begin position="1"/>
        <end position="11"/>
    </location>
</feature>
<sequence length="102" mass="11104">MANSSHGRRSRLLLDYPSSPEKAGPVPTENVLHTYRVELFLEAPGLTFVALVEAPHTDVAAKGAGLRVAEVIKEGHFITRINVSLVDDEPSLPVQRREDGSC</sequence>
<keyword evidence="3" id="KW-1185">Reference proteome</keyword>
<dbReference type="RefSeq" id="WP_344419686.1">
    <property type="nucleotide sequence ID" value="NZ_BAAANN010000013.1"/>
</dbReference>
<evidence type="ECO:0000256" key="1">
    <source>
        <dbReference type="SAM" id="MobiDB-lite"/>
    </source>
</evidence>
<evidence type="ECO:0008006" key="4">
    <source>
        <dbReference type="Google" id="ProtNLM"/>
    </source>
</evidence>
<protein>
    <recommendedName>
        <fullName evidence="4">DUF35 domain-containing protein</fullName>
    </recommendedName>
</protein>